<dbReference type="GO" id="GO:0042393">
    <property type="term" value="F:histone binding"/>
    <property type="evidence" value="ECO:0007669"/>
    <property type="project" value="TreeGrafter"/>
</dbReference>
<evidence type="ECO:0000256" key="1">
    <source>
        <dbReference type="ARBA" id="ARBA00006461"/>
    </source>
</evidence>
<dbReference type="Pfam" id="PF08243">
    <property type="entry name" value="SPT2"/>
    <property type="match status" value="1"/>
</dbReference>
<evidence type="ECO:0000256" key="3">
    <source>
        <dbReference type="SAM" id="MobiDB-lite"/>
    </source>
</evidence>
<dbReference type="STRING" id="2094558.A0A314XZ88"/>
<gene>
    <name evidence="4" type="ORF">Pyn_19553</name>
</gene>
<evidence type="ECO:0000313" key="5">
    <source>
        <dbReference type="Proteomes" id="UP000250321"/>
    </source>
</evidence>
<name>A0A314XZ88_PRUYE</name>
<dbReference type="PANTHER" id="PTHR22691:SF8">
    <property type="entry name" value="PROTEIN SPT2 HOMOLOG"/>
    <property type="match status" value="1"/>
</dbReference>
<evidence type="ECO:0000313" key="4">
    <source>
        <dbReference type="EMBL" id="PQP96807.1"/>
    </source>
</evidence>
<organism evidence="4 5">
    <name type="scientific">Prunus yedoensis var. nudiflora</name>
    <dbReference type="NCBI Taxonomy" id="2094558"/>
    <lineage>
        <taxon>Eukaryota</taxon>
        <taxon>Viridiplantae</taxon>
        <taxon>Streptophyta</taxon>
        <taxon>Embryophyta</taxon>
        <taxon>Tracheophyta</taxon>
        <taxon>Spermatophyta</taxon>
        <taxon>Magnoliopsida</taxon>
        <taxon>eudicotyledons</taxon>
        <taxon>Gunneridae</taxon>
        <taxon>Pentapetalae</taxon>
        <taxon>rosids</taxon>
        <taxon>fabids</taxon>
        <taxon>Rosales</taxon>
        <taxon>Rosaceae</taxon>
        <taxon>Amygdaloideae</taxon>
        <taxon>Amygdaleae</taxon>
        <taxon>Prunus</taxon>
    </lineage>
</organism>
<reference evidence="4 5" key="1">
    <citation type="submission" date="2018-02" db="EMBL/GenBank/DDBJ databases">
        <title>Draft genome of wild Prunus yedoensis var. nudiflora.</title>
        <authorList>
            <person name="Baek S."/>
            <person name="Kim J.-H."/>
            <person name="Choi K."/>
            <person name="Kim G.-B."/>
            <person name="Cho A."/>
            <person name="Jang H."/>
            <person name="Shin C.-H."/>
            <person name="Yu H.-J."/>
            <person name="Mun J.-H."/>
        </authorList>
    </citation>
    <scope>NUCLEOTIDE SEQUENCE [LARGE SCALE GENOMIC DNA]</scope>
    <source>
        <strain evidence="5">cv. Jeju island</strain>
        <tissue evidence="4">Leaf</tissue>
    </source>
</reference>
<sequence length="261" mass="30217">MGARLIFRSSTEKELDFLQLRQQLKQSIRNNHAKEVVVSVRDGSIHEKNKLPCDNFGSFFGPSQHAIAQRVIQESKALMPELKVLASRVFRNSQDQGKKSLKIPVDLKLKCKSIKESRDYSFLFSDDAKIPKSSKGESGLGKDSAPKPSEERNPGFGGIRRGSERDLKTVRRQNPEEKERPKKPSCVMKEKERHRKRFRVEEDEEEDDDSVKVSTFDDILREERKSEKIGRKEDEKERLLVQQEEKQARLRKAKKLRASKN</sequence>
<dbReference type="EMBL" id="PJQY01002059">
    <property type="protein sequence ID" value="PQP96807.1"/>
    <property type="molecule type" value="Genomic_DNA"/>
</dbReference>
<dbReference type="GO" id="GO:0005730">
    <property type="term" value="C:nucleolus"/>
    <property type="evidence" value="ECO:0007669"/>
    <property type="project" value="TreeGrafter"/>
</dbReference>
<proteinExistence type="inferred from homology"/>
<comment type="similarity">
    <text evidence="1">Belongs to the SPT2 family.</text>
</comment>
<dbReference type="AlphaFoldDB" id="A0A314XZ88"/>
<evidence type="ECO:0000256" key="2">
    <source>
        <dbReference type="ARBA" id="ARBA00023054"/>
    </source>
</evidence>
<keyword evidence="2" id="KW-0175">Coiled coil</keyword>
<dbReference type="PANTHER" id="PTHR22691">
    <property type="entry name" value="YEAST SPT2-RELATED"/>
    <property type="match status" value="1"/>
</dbReference>
<dbReference type="SMART" id="SM00784">
    <property type="entry name" value="SPT2"/>
    <property type="match status" value="1"/>
</dbReference>
<comment type="caution">
    <text evidence="4">The sequence shown here is derived from an EMBL/GenBank/DDBJ whole genome shotgun (WGS) entry which is preliminary data.</text>
</comment>
<accession>A0A314XZ88</accession>
<dbReference type="GO" id="GO:0003677">
    <property type="term" value="F:DNA binding"/>
    <property type="evidence" value="ECO:0007669"/>
    <property type="project" value="TreeGrafter"/>
</dbReference>
<feature type="compositionally biased region" description="Basic and acidic residues" evidence="3">
    <location>
        <begin position="161"/>
        <end position="182"/>
    </location>
</feature>
<keyword evidence="5" id="KW-1185">Reference proteome</keyword>
<dbReference type="Proteomes" id="UP000250321">
    <property type="component" value="Unassembled WGS sequence"/>
</dbReference>
<dbReference type="GO" id="GO:0006334">
    <property type="term" value="P:nucleosome assembly"/>
    <property type="evidence" value="ECO:0007669"/>
    <property type="project" value="TreeGrafter"/>
</dbReference>
<dbReference type="OrthoDB" id="6259853at2759"/>
<protein>
    <submittedName>
        <fullName evidence="4">Uncharacterized protein</fullName>
    </submittedName>
</protein>
<dbReference type="GO" id="GO:0006360">
    <property type="term" value="P:transcription by RNA polymerase I"/>
    <property type="evidence" value="ECO:0007669"/>
    <property type="project" value="TreeGrafter"/>
</dbReference>
<feature type="region of interest" description="Disordered" evidence="3">
    <location>
        <begin position="131"/>
        <end position="213"/>
    </location>
</feature>
<feature type="compositionally biased region" description="Basic and acidic residues" evidence="3">
    <location>
        <begin position="144"/>
        <end position="153"/>
    </location>
</feature>
<dbReference type="InterPro" id="IPR013256">
    <property type="entry name" value="Chromatin_SPT2"/>
</dbReference>